<dbReference type="SUPFAM" id="SSF48498">
    <property type="entry name" value="Tetracyclin repressor-like, C-terminal domain"/>
    <property type="match status" value="1"/>
</dbReference>
<dbReference type="Gene3D" id="1.10.10.60">
    <property type="entry name" value="Homeodomain-like"/>
    <property type="match status" value="1"/>
</dbReference>
<evidence type="ECO:0000259" key="5">
    <source>
        <dbReference type="PROSITE" id="PS50977"/>
    </source>
</evidence>
<keyword evidence="1" id="KW-0805">Transcription regulation</keyword>
<dbReference type="RefSeq" id="WP_241445009.1">
    <property type="nucleotide sequence ID" value="NZ_BSUJ01000001.1"/>
</dbReference>
<dbReference type="Proteomes" id="UP001157109">
    <property type="component" value="Unassembled WGS sequence"/>
</dbReference>
<dbReference type="Gene3D" id="1.10.357.10">
    <property type="entry name" value="Tetracycline Repressor, domain 2"/>
    <property type="match status" value="1"/>
</dbReference>
<dbReference type="InterPro" id="IPR036271">
    <property type="entry name" value="Tet_transcr_reg_TetR-rel_C_sf"/>
</dbReference>
<keyword evidence="3" id="KW-0804">Transcription</keyword>
<sequence length="211" mass="22933">MTTSTSAASATTRRGRPGYDQQAVLRAAVEVFNRHGYDSTSMGMLASELGLTKSAIYHHVESKEELLSLALDEALTALEEVLDQSAARGGEPMDRLERGIRATVLVLTDKLPFVTLLLRLRGNSPVEVAALERRRIFDQRMVERIVAAREAGGLRADIDPATSARLIFGTINSIVEWWQPGGRLSPDELADDVVKMVFQGLAAGPGHPGVR</sequence>
<evidence type="ECO:0000256" key="4">
    <source>
        <dbReference type="PROSITE-ProRule" id="PRU00335"/>
    </source>
</evidence>
<gene>
    <name evidence="6" type="ORF">GCM10025862_21150</name>
</gene>
<name>A0ABQ6HNR0_9MICO</name>
<protein>
    <submittedName>
        <fullName evidence="6">TetR family transcriptional regulator</fullName>
    </submittedName>
</protein>
<dbReference type="PANTHER" id="PTHR30055">
    <property type="entry name" value="HTH-TYPE TRANSCRIPTIONAL REGULATOR RUTR"/>
    <property type="match status" value="1"/>
</dbReference>
<dbReference type="SUPFAM" id="SSF46689">
    <property type="entry name" value="Homeodomain-like"/>
    <property type="match status" value="1"/>
</dbReference>
<keyword evidence="2 4" id="KW-0238">DNA-binding</keyword>
<dbReference type="InterPro" id="IPR041490">
    <property type="entry name" value="KstR2_TetR_C"/>
</dbReference>
<dbReference type="Pfam" id="PF17932">
    <property type="entry name" value="TetR_C_24"/>
    <property type="match status" value="1"/>
</dbReference>
<reference evidence="7" key="1">
    <citation type="journal article" date="2019" name="Int. J. Syst. Evol. Microbiol.">
        <title>The Global Catalogue of Microorganisms (GCM) 10K type strain sequencing project: providing services to taxonomists for standard genome sequencing and annotation.</title>
        <authorList>
            <consortium name="The Broad Institute Genomics Platform"/>
            <consortium name="The Broad Institute Genome Sequencing Center for Infectious Disease"/>
            <person name="Wu L."/>
            <person name="Ma J."/>
        </authorList>
    </citation>
    <scope>NUCLEOTIDE SEQUENCE [LARGE SCALE GENOMIC DNA]</scope>
    <source>
        <strain evidence="7">NBRC 105830</strain>
    </source>
</reference>
<evidence type="ECO:0000256" key="1">
    <source>
        <dbReference type="ARBA" id="ARBA00023015"/>
    </source>
</evidence>
<evidence type="ECO:0000313" key="6">
    <source>
        <dbReference type="EMBL" id="GMA20094.1"/>
    </source>
</evidence>
<organism evidence="6 7">
    <name type="scientific">Arsenicicoccus piscis</name>
    <dbReference type="NCBI Taxonomy" id="673954"/>
    <lineage>
        <taxon>Bacteria</taxon>
        <taxon>Bacillati</taxon>
        <taxon>Actinomycetota</taxon>
        <taxon>Actinomycetes</taxon>
        <taxon>Micrococcales</taxon>
        <taxon>Intrasporangiaceae</taxon>
        <taxon>Arsenicicoccus</taxon>
    </lineage>
</organism>
<dbReference type="PANTHER" id="PTHR30055:SF234">
    <property type="entry name" value="HTH-TYPE TRANSCRIPTIONAL REGULATOR BETI"/>
    <property type="match status" value="1"/>
</dbReference>
<dbReference type="InterPro" id="IPR001647">
    <property type="entry name" value="HTH_TetR"/>
</dbReference>
<evidence type="ECO:0000313" key="7">
    <source>
        <dbReference type="Proteomes" id="UP001157109"/>
    </source>
</evidence>
<comment type="caution">
    <text evidence="6">The sequence shown here is derived from an EMBL/GenBank/DDBJ whole genome shotgun (WGS) entry which is preliminary data.</text>
</comment>
<feature type="DNA-binding region" description="H-T-H motif" evidence="4">
    <location>
        <begin position="41"/>
        <end position="60"/>
    </location>
</feature>
<accession>A0ABQ6HNR0</accession>
<keyword evidence="7" id="KW-1185">Reference proteome</keyword>
<proteinExistence type="predicted"/>
<evidence type="ECO:0000256" key="2">
    <source>
        <dbReference type="ARBA" id="ARBA00023125"/>
    </source>
</evidence>
<evidence type="ECO:0000256" key="3">
    <source>
        <dbReference type="ARBA" id="ARBA00023163"/>
    </source>
</evidence>
<dbReference type="PRINTS" id="PR00455">
    <property type="entry name" value="HTHTETR"/>
</dbReference>
<dbReference type="PROSITE" id="PS50977">
    <property type="entry name" value="HTH_TETR_2"/>
    <property type="match status" value="1"/>
</dbReference>
<dbReference type="EMBL" id="BSUJ01000001">
    <property type="protein sequence ID" value="GMA20094.1"/>
    <property type="molecule type" value="Genomic_DNA"/>
</dbReference>
<dbReference type="InterPro" id="IPR009057">
    <property type="entry name" value="Homeodomain-like_sf"/>
</dbReference>
<feature type="domain" description="HTH tetR-type" evidence="5">
    <location>
        <begin position="18"/>
        <end position="78"/>
    </location>
</feature>
<dbReference type="Pfam" id="PF00440">
    <property type="entry name" value="TetR_N"/>
    <property type="match status" value="1"/>
</dbReference>
<dbReference type="InterPro" id="IPR050109">
    <property type="entry name" value="HTH-type_TetR-like_transc_reg"/>
</dbReference>